<keyword evidence="8" id="KW-1185">Reference proteome</keyword>
<feature type="domain" description="Tyr recombinase" evidence="6">
    <location>
        <begin position="219"/>
        <end position="417"/>
    </location>
</feature>
<dbReference type="InterPro" id="IPR011010">
    <property type="entry name" value="DNA_brk_join_enz"/>
</dbReference>
<sequence length="443" mass="49753">MSTPHQGRDVARNADNHGSGPSQGKRRGRRPKRWTGFGSRKQLNSGRWQASFPDPTWTGDGRAPRILAPHTFRLQGEAEQWLIKVGAEVAAGTWKHPDAVKAAQIKEARDAEAREMTVEEWGTEYIRYGREVMKWARKTIQKREGILENHVYPTFKTMRIVDVTDEDVTEWYQRLPDGVKATCYQTMNAMMNLGVKSKKCPLTSNPCQVPRGGKPIPVKPPKYLFADHEIDAIADAIYPRGRALVILEADAGLRINEALALTRDCIDLDTVKRTGVVHVLHSLHREGSGLALGATKTHKRRDVYLAADTVDALAAHLEEFTGPGLKSPVFTTATRPDSFMRDNTATKWLETALKAAEVQIPEDRSAGWHAFRHYSATRFGQAGATTAALLDRYGWTKPEMAMRYQRQDADYQQEIVSNMAERRRANTTGEVADLDEARKRLRA</sequence>
<dbReference type="PANTHER" id="PTHR30349:SF41">
    <property type="entry name" value="INTEGRASE_RECOMBINASE PROTEIN MJ0367-RELATED"/>
    <property type="match status" value="1"/>
</dbReference>
<dbReference type="Pfam" id="PF26003">
    <property type="entry name" value="Integrase_N_phage"/>
    <property type="match status" value="1"/>
</dbReference>
<dbReference type="Pfam" id="PF00589">
    <property type="entry name" value="Phage_integrase"/>
    <property type="match status" value="1"/>
</dbReference>
<reference evidence="7" key="1">
    <citation type="submission" date="2020-08" db="EMBL/GenBank/DDBJ databases">
        <title>Sequencing the genomes of 1000 actinobacteria strains.</title>
        <authorList>
            <person name="Klenk H.-P."/>
        </authorList>
    </citation>
    <scope>NUCLEOTIDE SEQUENCE</scope>
    <source>
        <strain evidence="7">DSM 10695</strain>
    </source>
</reference>
<dbReference type="InterPro" id="IPR013762">
    <property type="entry name" value="Integrase-like_cat_sf"/>
</dbReference>
<evidence type="ECO:0000313" key="8">
    <source>
        <dbReference type="Proteomes" id="UP000617426"/>
    </source>
</evidence>
<dbReference type="InterPro" id="IPR058717">
    <property type="entry name" value="Phage_L5_Integrase_N"/>
</dbReference>
<dbReference type="Gene3D" id="1.10.150.130">
    <property type="match status" value="1"/>
</dbReference>
<dbReference type="SUPFAM" id="SSF56349">
    <property type="entry name" value="DNA breaking-rejoining enzymes"/>
    <property type="match status" value="1"/>
</dbReference>
<dbReference type="GO" id="GO:0006310">
    <property type="term" value="P:DNA recombination"/>
    <property type="evidence" value="ECO:0007669"/>
    <property type="project" value="UniProtKB-KW"/>
</dbReference>
<accession>A0A923E7X0</accession>
<dbReference type="EMBL" id="JACHMK010000001">
    <property type="protein sequence ID" value="MBB6335191.1"/>
    <property type="molecule type" value="Genomic_DNA"/>
</dbReference>
<dbReference type="Proteomes" id="UP000617426">
    <property type="component" value="Unassembled WGS sequence"/>
</dbReference>
<dbReference type="CDD" id="cd00397">
    <property type="entry name" value="DNA_BRE_C"/>
    <property type="match status" value="1"/>
</dbReference>
<dbReference type="InterPro" id="IPR050090">
    <property type="entry name" value="Tyrosine_recombinase_XerCD"/>
</dbReference>
<feature type="region of interest" description="Disordered" evidence="5">
    <location>
        <begin position="423"/>
        <end position="443"/>
    </location>
</feature>
<feature type="compositionally biased region" description="Basic residues" evidence="5">
    <location>
        <begin position="24"/>
        <end position="33"/>
    </location>
</feature>
<protein>
    <submittedName>
        <fullName evidence="7">Integrase</fullName>
    </submittedName>
</protein>
<dbReference type="GO" id="GO:0015074">
    <property type="term" value="P:DNA integration"/>
    <property type="evidence" value="ECO:0007669"/>
    <property type="project" value="UniProtKB-KW"/>
</dbReference>
<name>A0A923E7X0_9ACTO</name>
<keyword evidence="3" id="KW-0238">DNA-binding</keyword>
<keyword evidence="4" id="KW-0233">DNA recombination</keyword>
<dbReference type="InterPro" id="IPR010998">
    <property type="entry name" value="Integrase_recombinase_N"/>
</dbReference>
<evidence type="ECO:0000256" key="2">
    <source>
        <dbReference type="ARBA" id="ARBA00022908"/>
    </source>
</evidence>
<dbReference type="RefSeq" id="WP_184453439.1">
    <property type="nucleotide sequence ID" value="NZ_JACHMK010000001.1"/>
</dbReference>
<dbReference type="InterPro" id="IPR002104">
    <property type="entry name" value="Integrase_catalytic"/>
</dbReference>
<proteinExistence type="inferred from homology"/>
<evidence type="ECO:0000256" key="5">
    <source>
        <dbReference type="SAM" id="MobiDB-lite"/>
    </source>
</evidence>
<comment type="similarity">
    <text evidence="1">Belongs to the 'phage' integrase family.</text>
</comment>
<feature type="region of interest" description="Disordered" evidence="5">
    <location>
        <begin position="1"/>
        <end position="60"/>
    </location>
</feature>
<dbReference type="PANTHER" id="PTHR30349">
    <property type="entry name" value="PHAGE INTEGRASE-RELATED"/>
    <property type="match status" value="1"/>
</dbReference>
<gene>
    <name evidence="7" type="ORF">HD592_001756</name>
</gene>
<evidence type="ECO:0000259" key="6">
    <source>
        <dbReference type="PROSITE" id="PS51898"/>
    </source>
</evidence>
<feature type="compositionally biased region" description="Basic and acidic residues" evidence="5">
    <location>
        <begin position="1"/>
        <end position="15"/>
    </location>
</feature>
<evidence type="ECO:0000256" key="3">
    <source>
        <dbReference type="ARBA" id="ARBA00023125"/>
    </source>
</evidence>
<keyword evidence="2" id="KW-0229">DNA integration</keyword>
<dbReference type="Pfam" id="PF14659">
    <property type="entry name" value="Phage_int_SAM_3"/>
    <property type="match status" value="1"/>
</dbReference>
<dbReference type="AlphaFoldDB" id="A0A923E7X0"/>
<dbReference type="InterPro" id="IPR004107">
    <property type="entry name" value="Integrase_SAM-like_N"/>
</dbReference>
<comment type="caution">
    <text evidence="7">The sequence shown here is derived from an EMBL/GenBank/DDBJ whole genome shotgun (WGS) entry which is preliminary data.</text>
</comment>
<evidence type="ECO:0000313" key="7">
    <source>
        <dbReference type="EMBL" id="MBB6335191.1"/>
    </source>
</evidence>
<evidence type="ECO:0000256" key="4">
    <source>
        <dbReference type="ARBA" id="ARBA00023172"/>
    </source>
</evidence>
<evidence type="ECO:0000256" key="1">
    <source>
        <dbReference type="ARBA" id="ARBA00008857"/>
    </source>
</evidence>
<dbReference type="Gene3D" id="1.10.443.10">
    <property type="entry name" value="Intergrase catalytic core"/>
    <property type="match status" value="1"/>
</dbReference>
<dbReference type="GO" id="GO:0003677">
    <property type="term" value="F:DNA binding"/>
    <property type="evidence" value="ECO:0007669"/>
    <property type="project" value="UniProtKB-KW"/>
</dbReference>
<organism evidence="7 8">
    <name type="scientific">Schaalia hyovaginalis</name>
    <dbReference type="NCBI Taxonomy" id="29316"/>
    <lineage>
        <taxon>Bacteria</taxon>
        <taxon>Bacillati</taxon>
        <taxon>Actinomycetota</taxon>
        <taxon>Actinomycetes</taxon>
        <taxon>Actinomycetales</taxon>
        <taxon>Actinomycetaceae</taxon>
        <taxon>Schaalia</taxon>
    </lineage>
</organism>
<dbReference type="PROSITE" id="PS51898">
    <property type="entry name" value="TYR_RECOMBINASE"/>
    <property type="match status" value="1"/>
</dbReference>